<dbReference type="Pfam" id="PF02775">
    <property type="entry name" value="TPP_enzyme_C"/>
    <property type="match status" value="1"/>
</dbReference>
<dbReference type="InterPro" id="IPR012001">
    <property type="entry name" value="Thiamin_PyroP_enz_TPP-bd_dom"/>
</dbReference>
<protein>
    <submittedName>
        <fullName evidence="8">Thiamine pyrophosphate-requiring protein</fullName>
    </submittedName>
</protein>
<evidence type="ECO:0000256" key="4">
    <source>
        <dbReference type="SAM" id="MobiDB-lite"/>
    </source>
</evidence>
<comment type="similarity">
    <text evidence="1 3">Belongs to the TPP enzyme family.</text>
</comment>
<dbReference type="Gene3D" id="3.40.50.970">
    <property type="match status" value="2"/>
</dbReference>
<dbReference type="SUPFAM" id="SSF52467">
    <property type="entry name" value="DHS-like NAD/FAD-binding domain"/>
    <property type="match status" value="1"/>
</dbReference>
<feature type="domain" description="Thiamine pyrophosphate enzyme N-terminal TPP-binding" evidence="7">
    <location>
        <begin position="5"/>
        <end position="119"/>
    </location>
</feature>
<dbReference type="CDD" id="cd02014">
    <property type="entry name" value="TPP_POX"/>
    <property type="match status" value="1"/>
</dbReference>
<feature type="domain" description="Thiamine pyrophosphate enzyme central" evidence="5">
    <location>
        <begin position="200"/>
        <end position="330"/>
    </location>
</feature>
<dbReference type="InterPro" id="IPR047210">
    <property type="entry name" value="TPP_PYR_POXB-like"/>
</dbReference>
<sequence length="589" mass="63154">MGAATVADGIVQRLTAWGVDRVFGFAGDGIDPLLAALHRREADVELVTARHEEMAAFMATGHAKYGGGVGVCLATQGPGAIHLLNGLYDAKLDRKPVVAIVGQIVSTALGSGYLQEVDLHTLFKDVCAQYVQTVVSPEQLPHVLDAAFRTALATSGPACVIVPHDVQKADLPDGDQHAHGLVSSSTAFARGHAVPRQDDLRRAADLLAAGERVAVLVGQGAAGATDQVRRVVERLGAGLTTSLLGKPLLDESLPYHCGVMGHLGTTASADLMSRCDTLLIVGSNDPWTEFYPAPGQARAVQVDVTGRNIGTKYPAEVALVGDAADTLDALLPLLPERTGWRSEVEVAVREWHDVAEQRVRLPADPLNPELVVRELSGHLPADAQVAVDVGSVTYWYARHLRLPPGVPAHLSSTLASMGSAMPYGIAAKLLHPDRPVVALAGDGAMQMNGLSELITVAARWRDWADPRFVVLVLHNGDLAEVTWEQREMEGDPRFETSQRVPVFPYAGYAELLGLVGITVRSPQELDHAWRRAMAADRPVLVEAVVDPDVPLLAPRQPEEKVEQMLRGIAQEPGNERAAQRVREQRAHEG</sequence>
<keyword evidence="2 3" id="KW-0786">Thiamine pyrophosphate</keyword>
<dbReference type="InterPro" id="IPR011766">
    <property type="entry name" value="TPP_enzyme_TPP-bd"/>
</dbReference>
<feature type="domain" description="Thiamine pyrophosphate enzyme TPP-binding" evidence="6">
    <location>
        <begin position="388"/>
        <end position="542"/>
    </location>
</feature>
<dbReference type="InterPro" id="IPR029061">
    <property type="entry name" value="THDP-binding"/>
</dbReference>
<feature type="compositionally biased region" description="Basic and acidic residues" evidence="4">
    <location>
        <begin position="573"/>
        <end position="589"/>
    </location>
</feature>
<dbReference type="InterPro" id="IPR029035">
    <property type="entry name" value="DHS-like_NAD/FAD-binding_dom"/>
</dbReference>
<dbReference type="PROSITE" id="PS00187">
    <property type="entry name" value="TPP_ENZYMES"/>
    <property type="match status" value="1"/>
</dbReference>
<accession>A0ABY5K809</accession>
<dbReference type="Gene3D" id="3.40.50.1220">
    <property type="entry name" value="TPP-binding domain"/>
    <property type="match status" value="1"/>
</dbReference>
<dbReference type="Pfam" id="PF00205">
    <property type="entry name" value="TPP_enzyme_M"/>
    <property type="match status" value="1"/>
</dbReference>
<dbReference type="InterPro" id="IPR047212">
    <property type="entry name" value="TPP_POXB-like"/>
</dbReference>
<evidence type="ECO:0000259" key="5">
    <source>
        <dbReference type="Pfam" id="PF00205"/>
    </source>
</evidence>
<evidence type="ECO:0000259" key="7">
    <source>
        <dbReference type="Pfam" id="PF02776"/>
    </source>
</evidence>
<evidence type="ECO:0000256" key="2">
    <source>
        <dbReference type="ARBA" id="ARBA00023052"/>
    </source>
</evidence>
<dbReference type="Pfam" id="PF02776">
    <property type="entry name" value="TPP_enzyme_N"/>
    <property type="match status" value="1"/>
</dbReference>
<dbReference type="SUPFAM" id="SSF52518">
    <property type="entry name" value="Thiamin diphosphate-binding fold (THDP-binding)"/>
    <property type="match status" value="2"/>
</dbReference>
<dbReference type="InterPro" id="IPR047211">
    <property type="entry name" value="POXB-like"/>
</dbReference>
<proteinExistence type="inferred from homology"/>
<reference evidence="8 9" key="1">
    <citation type="submission" date="2022-07" db="EMBL/GenBank/DDBJ databases">
        <title>Novel species in genus cellulomonas.</title>
        <authorList>
            <person name="Ye L."/>
        </authorList>
    </citation>
    <scope>NUCLEOTIDE SEQUENCE [LARGE SCALE GENOMIC DNA]</scope>
    <source>
        <strain evidence="9">zg-Y908</strain>
    </source>
</reference>
<evidence type="ECO:0000313" key="9">
    <source>
        <dbReference type="Proteomes" id="UP001317322"/>
    </source>
</evidence>
<dbReference type="InterPro" id="IPR000399">
    <property type="entry name" value="TPP-bd_CS"/>
</dbReference>
<dbReference type="PANTHER" id="PTHR42981">
    <property type="entry name" value="PYRUVATE DEHYDROGENASE [UBIQUINONE]"/>
    <property type="match status" value="1"/>
</dbReference>
<dbReference type="Proteomes" id="UP001317322">
    <property type="component" value="Chromosome"/>
</dbReference>
<gene>
    <name evidence="8" type="ORF">NP075_00250</name>
</gene>
<evidence type="ECO:0000256" key="1">
    <source>
        <dbReference type="ARBA" id="ARBA00007812"/>
    </source>
</evidence>
<name>A0ABY5K809_9CELL</name>
<organism evidence="8 9">
    <name type="scientific">Cellulomonas wangsupingiae</name>
    <dbReference type="NCBI Taxonomy" id="2968085"/>
    <lineage>
        <taxon>Bacteria</taxon>
        <taxon>Bacillati</taxon>
        <taxon>Actinomycetota</taxon>
        <taxon>Actinomycetes</taxon>
        <taxon>Micrococcales</taxon>
        <taxon>Cellulomonadaceae</taxon>
        <taxon>Cellulomonas</taxon>
    </lineage>
</organism>
<dbReference type="RefSeq" id="WP_227563711.1">
    <property type="nucleotide sequence ID" value="NZ_CP101989.1"/>
</dbReference>
<dbReference type="PANTHER" id="PTHR42981:SF2">
    <property type="entry name" value="PYRUVATE DEHYDROGENASE [UBIQUINONE]"/>
    <property type="match status" value="1"/>
</dbReference>
<dbReference type="InterPro" id="IPR012000">
    <property type="entry name" value="Thiamin_PyroP_enz_cen_dom"/>
</dbReference>
<keyword evidence="9" id="KW-1185">Reference proteome</keyword>
<evidence type="ECO:0000259" key="6">
    <source>
        <dbReference type="Pfam" id="PF02775"/>
    </source>
</evidence>
<dbReference type="EMBL" id="CP101989">
    <property type="protein sequence ID" value="UUI65215.1"/>
    <property type="molecule type" value="Genomic_DNA"/>
</dbReference>
<evidence type="ECO:0000313" key="8">
    <source>
        <dbReference type="EMBL" id="UUI65215.1"/>
    </source>
</evidence>
<feature type="region of interest" description="Disordered" evidence="4">
    <location>
        <begin position="568"/>
        <end position="589"/>
    </location>
</feature>
<evidence type="ECO:0000256" key="3">
    <source>
        <dbReference type="RuleBase" id="RU362132"/>
    </source>
</evidence>
<dbReference type="NCBIfam" id="NF006129">
    <property type="entry name" value="PRK08273.1"/>
    <property type="match status" value="1"/>
</dbReference>
<dbReference type="CDD" id="cd07039">
    <property type="entry name" value="TPP_PYR_POX"/>
    <property type="match status" value="1"/>
</dbReference>